<feature type="compositionally biased region" description="Basic residues" evidence="1">
    <location>
        <begin position="101"/>
        <end position="121"/>
    </location>
</feature>
<feature type="compositionally biased region" description="Basic residues" evidence="1">
    <location>
        <begin position="38"/>
        <end position="47"/>
    </location>
</feature>
<proteinExistence type="predicted"/>
<feature type="compositionally biased region" description="Low complexity" evidence="1">
    <location>
        <begin position="48"/>
        <end position="63"/>
    </location>
</feature>
<organism evidence="2">
    <name type="scientific">uncultured Friedmanniella sp</name>
    <dbReference type="NCBI Taxonomy" id="335381"/>
    <lineage>
        <taxon>Bacteria</taxon>
        <taxon>Bacillati</taxon>
        <taxon>Actinomycetota</taxon>
        <taxon>Actinomycetes</taxon>
        <taxon>Propionibacteriales</taxon>
        <taxon>Nocardioidaceae</taxon>
        <taxon>Friedmanniella</taxon>
        <taxon>environmental samples</taxon>
    </lineage>
</organism>
<keyword evidence="2" id="KW-0456">Lyase</keyword>
<feature type="compositionally biased region" description="Basic residues" evidence="1">
    <location>
        <begin position="166"/>
        <end position="176"/>
    </location>
</feature>
<dbReference type="EMBL" id="CADCTT010000352">
    <property type="protein sequence ID" value="CAA9331170.1"/>
    <property type="molecule type" value="Genomic_DNA"/>
</dbReference>
<gene>
    <name evidence="2" type="ORF">AVDCRST_MAG61-2883</name>
</gene>
<dbReference type="EC" id="4.1.2.4" evidence="2"/>
<name>A0A6J4LEP2_9ACTN</name>
<reference evidence="2" key="1">
    <citation type="submission" date="2020-02" db="EMBL/GenBank/DDBJ databases">
        <authorList>
            <person name="Meier V. D."/>
        </authorList>
    </citation>
    <scope>NUCLEOTIDE SEQUENCE</scope>
    <source>
        <strain evidence="2">AVDCRST_MAG61</strain>
    </source>
</reference>
<accession>A0A6J4LEP2</accession>
<evidence type="ECO:0000313" key="2">
    <source>
        <dbReference type="EMBL" id="CAA9331170.1"/>
    </source>
</evidence>
<feature type="non-terminal residue" evidence="2">
    <location>
        <position position="1"/>
    </location>
</feature>
<feature type="region of interest" description="Disordered" evidence="1">
    <location>
        <begin position="1"/>
        <end position="234"/>
    </location>
</feature>
<feature type="compositionally biased region" description="Basic and acidic residues" evidence="1">
    <location>
        <begin position="177"/>
        <end position="186"/>
    </location>
</feature>
<feature type="non-terminal residue" evidence="2">
    <location>
        <position position="234"/>
    </location>
</feature>
<dbReference type="GO" id="GO:0004139">
    <property type="term" value="F:deoxyribose-phosphate aldolase activity"/>
    <property type="evidence" value="ECO:0007669"/>
    <property type="project" value="UniProtKB-EC"/>
</dbReference>
<feature type="compositionally biased region" description="Basic residues" evidence="1">
    <location>
        <begin position="140"/>
        <end position="157"/>
    </location>
</feature>
<dbReference type="AlphaFoldDB" id="A0A6J4LEP2"/>
<protein>
    <submittedName>
        <fullName evidence="2">Deoxyribose-phosphate aldolase</fullName>
        <ecNumber evidence="2">4.1.2.4</ecNumber>
    </submittedName>
</protein>
<evidence type="ECO:0000256" key="1">
    <source>
        <dbReference type="SAM" id="MobiDB-lite"/>
    </source>
</evidence>
<sequence length="234" mass="25767">DDRQPHPRAQPRRRRPADRPHPAAARSHPGRRAGAGGRGRRAGHLRGLRLAVDAAAGGAAGQRTEGRGGGRLPQRQAHLGDQGGRGVLRRGPGGRRDRHGDRRGRRQGARLRRRPGRHRGGPARGARPDGAEGDPGVGRAGRRRDRWRLPGRGRGRCGLRQDLHRLPSRGRGHRARGAADGRDRGRPARYQGLRWDPHPRRRRQDGGRRCHPARGLGQPCAARGRGGQRRRQPL</sequence>